<evidence type="ECO:0000313" key="6">
    <source>
        <dbReference type="EMBL" id="WPX09068.1"/>
    </source>
</evidence>
<dbReference type="PANTHER" id="PTHR42711:SF5">
    <property type="entry name" value="ABC TRANSPORTER ATP-BINDING PROTEIN NATA"/>
    <property type="match status" value="1"/>
</dbReference>
<reference evidence="6 7" key="1">
    <citation type="submission" date="2023-12" db="EMBL/GenBank/DDBJ databases">
        <authorList>
            <person name="Manesh M.J.H."/>
            <person name="Bing R.G."/>
            <person name="Willard D.J."/>
            <person name="Kelly R.M."/>
        </authorList>
    </citation>
    <scope>NUCLEOTIDE SEQUENCE [LARGE SCALE GENOMIC DNA]</scope>
    <source>
        <strain evidence="6 7">DSM 8977</strain>
    </source>
</reference>
<dbReference type="Proteomes" id="UP001322744">
    <property type="component" value="Chromosome"/>
</dbReference>
<dbReference type="SUPFAM" id="SSF52540">
    <property type="entry name" value="P-loop containing nucleoside triphosphate hydrolases"/>
    <property type="match status" value="1"/>
</dbReference>
<evidence type="ECO:0000256" key="1">
    <source>
        <dbReference type="ARBA" id="ARBA00005417"/>
    </source>
</evidence>
<evidence type="ECO:0000256" key="3">
    <source>
        <dbReference type="ARBA" id="ARBA00022741"/>
    </source>
</evidence>
<evidence type="ECO:0000256" key="2">
    <source>
        <dbReference type="ARBA" id="ARBA00022448"/>
    </source>
</evidence>
<comment type="similarity">
    <text evidence="1">Belongs to the ABC transporter superfamily.</text>
</comment>
<keyword evidence="4 6" id="KW-0067">ATP-binding</keyword>
<evidence type="ECO:0000256" key="4">
    <source>
        <dbReference type="ARBA" id="ARBA00022840"/>
    </source>
</evidence>
<keyword evidence="7" id="KW-1185">Reference proteome</keyword>
<dbReference type="InterPro" id="IPR027417">
    <property type="entry name" value="P-loop_NTPase"/>
</dbReference>
<dbReference type="InterPro" id="IPR003439">
    <property type="entry name" value="ABC_transporter-like_ATP-bd"/>
</dbReference>
<dbReference type="Pfam" id="PF00005">
    <property type="entry name" value="ABC_tran"/>
    <property type="match status" value="1"/>
</dbReference>
<evidence type="ECO:0000313" key="7">
    <source>
        <dbReference type="Proteomes" id="UP001322744"/>
    </source>
</evidence>
<dbReference type="Gene3D" id="3.40.50.300">
    <property type="entry name" value="P-loop containing nucleotide triphosphate hydrolases"/>
    <property type="match status" value="1"/>
</dbReference>
<name>A0ABZ0U002_9FIRM</name>
<keyword evidence="2" id="KW-0813">Transport</keyword>
<feature type="domain" description="ABC transporter" evidence="5">
    <location>
        <begin position="21"/>
        <end position="75"/>
    </location>
</feature>
<dbReference type="EMBL" id="CP139957">
    <property type="protein sequence ID" value="WPX09068.1"/>
    <property type="molecule type" value="Genomic_DNA"/>
</dbReference>
<keyword evidence="3" id="KW-0547">Nucleotide-binding</keyword>
<dbReference type="InterPro" id="IPR050763">
    <property type="entry name" value="ABC_transporter_ATP-binding"/>
</dbReference>
<organism evidence="6 7">
    <name type="scientific">Anaerocellum danielii</name>
    <dbReference type="NCBI Taxonomy" id="1387557"/>
    <lineage>
        <taxon>Bacteria</taxon>
        <taxon>Bacillati</taxon>
        <taxon>Bacillota</taxon>
        <taxon>Bacillota incertae sedis</taxon>
        <taxon>Caldicellulosiruptorales</taxon>
        <taxon>Caldicellulosiruptoraceae</taxon>
        <taxon>Anaerocellum</taxon>
    </lineage>
</organism>
<dbReference type="GO" id="GO:0005524">
    <property type="term" value="F:ATP binding"/>
    <property type="evidence" value="ECO:0007669"/>
    <property type="project" value="UniProtKB-KW"/>
</dbReference>
<protein>
    <submittedName>
        <fullName evidence="6">ATP-binding cassette domain-containing protein</fullName>
    </submittedName>
</protein>
<dbReference type="PANTHER" id="PTHR42711">
    <property type="entry name" value="ABC TRANSPORTER ATP-BINDING PROTEIN"/>
    <property type="match status" value="1"/>
</dbReference>
<proteinExistence type="inferred from homology"/>
<sequence>MSKAVEVISVYKKYGKKEIIKGISFGIEEGEIVGFVGPNGAGKTTTIKMMTGLIRPTEGQIRIFGYDVVKDHLNRRLQYR</sequence>
<gene>
    <name evidence="6" type="ORF">SOJ16_000242</name>
</gene>
<accession>A0ABZ0U002</accession>
<evidence type="ECO:0000259" key="5">
    <source>
        <dbReference type="Pfam" id="PF00005"/>
    </source>
</evidence>